<dbReference type="GO" id="GO:0031119">
    <property type="term" value="P:tRNA pseudouridine synthesis"/>
    <property type="evidence" value="ECO:0007669"/>
    <property type="project" value="UniProtKB-UniRule"/>
</dbReference>
<dbReference type="GO" id="GO:1990481">
    <property type="term" value="P:mRNA pseudouridine synthesis"/>
    <property type="evidence" value="ECO:0007669"/>
    <property type="project" value="TreeGrafter"/>
</dbReference>
<dbReference type="EMBL" id="JABAFA010000001">
    <property type="protein sequence ID" value="NMD97969.1"/>
    <property type="molecule type" value="Genomic_DNA"/>
</dbReference>
<evidence type="ECO:0000256" key="5">
    <source>
        <dbReference type="HAMAP-Rule" id="MF_01080"/>
    </source>
</evidence>
<evidence type="ECO:0000256" key="4">
    <source>
        <dbReference type="ARBA" id="ARBA00023235"/>
    </source>
</evidence>
<evidence type="ECO:0000313" key="8">
    <source>
        <dbReference type="EMBL" id="NMD97969.1"/>
    </source>
</evidence>
<organism evidence="8 9">
    <name type="scientific">Selenomonas bovis</name>
    <dbReference type="NCBI Taxonomy" id="416586"/>
    <lineage>
        <taxon>Bacteria</taxon>
        <taxon>Bacillati</taxon>
        <taxon>Bacillota</taxon>
        <taxon>Negativicutes</taxon>
        <taxon>Selenomonadales</taxon>
        <taxon>Selenomonadaceae</taxon>
        <taxon>Selenomonas</taxon>
    </lineage>
</organism>
<dbReference type="AlphaFoldDB" id="A0A848B189"/>
<dbReference type="SUPFAM" id="SSF55120">
    <property type="entry name" value="Pseudouridine synthase"/>
    <property type="match status" value="1"/>
</dbReference>
<feature type="domain" description="tRNA pseudouridylate synthase B C-terminal" evidence="7">
    <location>
        <begin position="178"/>
        <end position="218"/>
    </location>
</feature>
<dbReference type="InterPro" id="IPR014780">
    <property type="entry name" value="tRNA_psdUridine_synth_TruB"/>
</dbReference>
<dbReference type="CDD" id="cd02573">
    <property type="entry name" value="PseudoU_synth_EcTruB"/>
    <property type="match status" value="1"/>
</dbReference>
<comment type="function">
    <text evidence="5">Responsible for synthesis of pseudouridine from uracil-55 in the psi GC loop of transfer RNAs.</text>
</comment>
<keyword evidence="9" id="KW-1185">Reference proteome</keyword>
<dbReference type="InterPro" id="IPR020103">
    <property type="entry name" value="PsdUridine_synth_cat_dom_sf"/>
</dbReference>
<comment type="caution">
    <text evidence="8">The sequence shown here is derived from an EMBL/GenBank/DDBJ whole genome shotgun (WGS) entry which is preliminary data.</text>
</comment>
<dbReference type="GO" id="GO:0160148">
    <property type="term" value="F:tRNA pseudouridine(55) synthase activity"/>
    <property type="evidence" value="ECO:0007669"/>
    <property type="project" value="UniProtKB-EC"/>
</dbReference>
<proteinExistence type="inferred from homology"/>
<evidence type="ECO:0000259" key="7">
    <source>
        <dbReference type="Pfam" id="PF16198"/>
    </source>
</evidence>
<comment type="similarity">
    <text evidence="2 5">Belongs to the pseudouridine synthase TruB family. Type 1 subfamily.</text>
</comment>
<gene>
    <name evidence="5 8" type="primary">truB</name>
    <name evidence="8" type="ORF">HF878_00515</name>
</gene>
<feature type="domain" description="Pseudouridine synthase II N-terminal" evidence="6">
    <location>
        <begin position="27"/>
        <end position="177"/>
    </location>
</feature>
<dbReference type="GO" id="GO:0003723">
    <property type="term" value="F:RNA binding"/>
    <property type="evidence" value="ECO:0007669"/>
    <property type="project" value="InterPro"/>
</dbReference>
<keyword evidence="4 5" id="KW-0413">Isomerase</keyword>
<evidence type="ECO:0000313" key="9">
    <source>
        <dbReference type="Proteomes" id="UP000543804"/>
    </source>
</evidence>
<dbReference type="Pfam" id="PF01509">
    <property type="entry name" value="TruB_N"/>
    <property type="match status" value="1"/>
</dbReference>
<dbReference type="InterPro" id="IPR032819">
    <property type="entry name" value="TruB_C"/>
</dbReference>
<dbReference type="EC" id="5.4.99.25" evidence="5"/>
<reference evidence="8 9" key="1">
    <citation type="submission" date="2020-04" db="EMBL/GenBank/DDBJ databases">
        <authorList>
            <person name="Hitch T.C.A."/>
            <person name="Wylensek D."/>
            <person name="Clavel T."/>
        </authorList>
    </citation>
    <scope>NUCLEOTIDE SEQUENCE [LARGE SCALE GENOMIC DNA]</scope>
    <source>
        <strain evidence="8 9">PG-130-P53-12</strain>
    </source>
</reference>
<comment type="catalytic activity">
    <reaction evidence="1 5">
        <text>uridine(55) in tRNA = pseudouridine(55) in tRNA</text>
        <dbReference type="Rhea" id="RHEA:42532"/>
        <dbReference type="Rhea" id="RHEA-COMP:10101"/>
        <dbReference type="Rhea" id="RHEA-COMP:10102"/>
        <dbReference type="ChEBI" id="CHEBI:65314"/>
        <dbReference type="ChEBI" id="CHEBI:65315"/>
        <dbReference type="EC" id="5.4.99.25"/>
    </reaction>
</comment>
<feature type="active site" description="Nucleophile" evidence="5">
    <location>
        <position position="42"/>
    </location>
</feature>
<evidence type="ECO:0000256" key="3">
    <source>
        <dbReference type="ARBA" id="ARBA00022694"/>
    </source>
</evidence>
<dbReference type="NCBIfam" id="TIGR00431">
    <property type="entry name" value="TruB"/>
    <property type="match status" value="1"/>
</dbReference>
<sequence>MTAREDGFLNLLKPPGMSSHDVVGCARRVLGMKKVGHAGTLDPGAAGVLPVAAGAATRLIEYLEHAGKSYRAELLLGVATDSGDLGGEVVVRQAVSMPAASEVEQALAAFRGEISQVPPAHSAIKIGGRRAYERLRAGETVELPARRVTIHRLELLALDAARHTLLLDVDCSRGTYIRSLCRDIGKRLGMPAVMSFLVRTRVGDFSLTEALTLEEFATRGRGALEAPEERLSGLPRYDLPRGRARAFCNGLPTHDISLVMPEAARLRVYGEGQFLGIGRVDAATQSVVPEKVLPRS</sequence>
<dbReference type="Proteomes" id="UP000543804">
    <property type="component" value="Unassembled WGS sequence"/>
</dbReference>
<protein>
    <recommendedName>
        <fullName evidence="5">tRNA pseudouridine synthase B</fullName>
        <ecNumber evidence="5">5.4.99.25</ecNumber>
    </recommendedName>
    <alternativeName>
        <fullName evidence="5">tRNA pseudouridine(55) synthase</fullName>
        <shortName evidence="5">Psi55 synthase</shortName>
    </alternativeName>
    <alternativeName>
        <fullName evidence="5">tRNA pseudouridylate synthase</fullName>
    </alternativeName>
    <alternativeName>
        <fullName evidence="5">tRNA-uridine isomerase</fullName>
    </alternativeName>
</protein>
<evidence type="ECO:0000256" key="1">
    <source>
        <dbReference type="ARBA" id="ARBA00000385"/>
    </source>
</evidence>
<dbReference type="InterPro" id="IPR002501">
    <property type="entry name" value="PsdUridine_synth_N"/>
</dbReference>
<keyword evidence="3 5" id="KW-0819">tRNA processing</keyword>
<dbReference type="HAMAP" id="MF_01080">
    <property type="entry name" value="TruB_bact"/>
    <property type="match status" value="1"/>
</dbReference>
<evidence type="ECO:0000256" key="2">
    <source>
        <dbReference type="ARBA" id="ARBA00005642"/>
    </source>
</evidence>
<dbReference type="PANTHER" id="PTHR13767">
    <property type="entry name" value="TRNA-PSEUDOURIDINE SYNTHASE"/>
    <property type="match status" value="1"/>
</dbReference>
<accession>A0A848B189</accession>
<evidence type="ECO:0000259" key="6">
    <source>
        <dbReference type="Pfam" id="PF01509"/>
    </source>
</evidence>
<dbReference type="Gene3D" id="3.30.2350.10">
    <property type="entry name" value="Pseudouridine synthase"/>
    <property type="match status" value="1"/>
</dbReference>
<dbReference type="Pfam" id="PF16198">
    <property type="entry name" value="TruB_C_2"/>
    <property type="match status" value="1"/>
</dbReference>
<name>A0A848B189_9FIRM</name>
<dbReference type="PANTHER" id="PTHR13767:SF2">
    <property type="entry name" value="PSEUDOURIDYLATE SYNTHASE TRUB1"/>
    <property type="match status" value="1"/>
</dbReference>
<dbReference type="RefSeq" id="WP_170076869.1">
    <property type="nucleotide sequence ID" value="NZ_JABAFA010000001.1"/>
</dbReference>